<gene>
    <name evidence="2" type="ORF">H8S64_11285</name>
</gene>
<evidence type="ECO:0000313" key="3">
    <source>
        <dbReference type="Proteomes" id="UP000646484"/>
    </source>
</evidence>
<name>A0ABR7D168_9BACT</name>
<dbReference type="Gene3D" id="2.30.180.10">
    <property type="entry name" value="FAS1 domain"/>
    <property type="match status" value="1"/>
</dbReference>
<protein>
    <submittedName>
        <fullName evidence="2">Transcriptional regulator</fullName>
    </submittedName>
</protein>
<reference evidence="2 3" key="1">
    <citation type="submission" date="2020-08" db="EMBL/GenBank/DDBJ databases">
        <title>Genome public.</title>
        <authorList>
            <person name="Liu C."/>
            <person name="Sun Q."/>
        </authorList>
    </citation>
    <scope>NUCLEOTIDE SEQUENCE [LARGE SCALE GENOMIC DNA]</scope>
    <source>
        <strain evidence="2 3">NSJ-56</strain>
    </source>
</reference>
<dbReference type="InterPro" id="IPR000782">
    <property type="entry name" value="FAS1_domain"/>
</dbReference>
<organism evidence="2 3">
    <name type="scientific">Butyricimonas hominis</name>
    <dbReference type="NCBI Taxonomy" id="2763032"/>
    <lineage>
        <taxon>Bacteria</taxon>
        <taxon>Pseudomonadati</taxon>
        <taxon>Bacteroidota</taxon>
        <taxon>Bacteroidia</taxon>
        <taxon>Bacteroidales</taxon>
        <taxon>Odoribacteraceae</taxon>
        <taxon>Butyricimonas</taxon>
    </lineage>
</organism>
<dbReference type="Proteomes" id="UP000646484">
    <property type="component" value="Unassembled WGS sequence"/>
</dbReference>
<dbReference type="InterPro" id="IPR036378">
    <property type="entry name" value="FAS1_dom_sf"/>
</dbReference>
<proteinExistence type="predicted"/>
<comment type="caution">
    <text evidence="2">The sequence shown here is derived from an EMBL/GenBank/DDBJ whole genome shotgun (WGS) entry which is preliminary data.</text>
</comment>
<keyword evidence="3" id="KW-1185">Reference proteome</keyword>
<dbReference type="EMBL" id="JACOOH010000004">
    <property type="protein sequence ID" value="MBC5621680.1"/>
    <property type="molecule type" value="Genomic_DNA"/>
</dbReference>
<evidence type="ECO:0000313" key="2">
    <source>
        <dbReference type="EMBL" id="MBC5621680.1"/>
    </source>
</evidence>
<accession>A0ABR7D168</accession>
<sequence length="164" mass="18189">MVRHAELESLFERNELDGKHYDGITFFGITNHSIRRYLLENGLKQVTDLRAEACRDVLLRCIVEGKIYRNDIPRGKKSSGLSVIGEGGKYYTTLGGSDLWIFSFATSYGGVPNIGAVSLYGVILNASREFEIASADIEPNNCVVHSFDYAVTIDDFLKAGESLK</sequence>
<evidence type="ECO:0000259" key="1">
    <source>
        <dbReference type="PROSITE" id="PS50213"/>
    </source>
</evidence>
<feature type="domain" description="FAS1" evidence="1">
    <location>
        <begin position="1"/>
        <end position="151"/>
    </location>
</feature>
<dbReference type="PROSITE" id="PS50213">
    <property type="entry name" value="FAS1"/>
    <property type="match status" value="1"/>
</dbReference>